<accession>A0ACC2KN30</accession>
<protein>
    <submittedName>
        <fullName evidence="1">Uncharacterized protein</fullName>
    </submittedName>
</protein>
<dbReference type="EMBL" id="CM056818">
    <property type="protein sequence ID" value="KAJ8622355.1"/>
    <property type="molecule type" value="Genomic_DNA"/>
</dbReference>
<gene>
    <name evidence="1" type="ORF">MRB53_030884</name>
</gene>
<keyword evidence="2" id="KW-1185">Reference proteome</keyword>
<comment type="caution">
    <text evidence="1">The sequence shown here is derived from an EMBL/GenBank/DDBJ whole genome shotgun (WGS) entry which is preliminary data.</text>
</comment>
<name>A0ACC2KN30_PERAE</name>
<sequence length="119" mass="12897">MGSCSASASPESLGQASPTFSRSASPSSHLRSSPPNPHPWDTSTTSEIICQLLRSQGHISPSSLTSPCLEGRFVRRQPSVEGLEHWVHSSWRLLRPCLISLMEKGILSSGSTLWKIELG</sequence>
<organism evidence="1 2">
    <name type="scientific">Persea americana</name>
    <name type="common">Avocado</name>
    <dbReference type="NCBI Taxonomy" id="3435"/>
    <lineage>
        <taxon>Eukaryota</taxon>
        <taxon>Viridiplantae</taxon>
        <taxon>Streptophyta</taxon>
        <taxon>Embryophyta</taxon>
        <taxon>Tracheophyta</taxon>
        <taxon>Spermatophyta</taxon>
        <taxon>Magnoliopsida</taxon>
        <taxon>Magnoliidae</taxon>
        <taxon>Laurales</taxon>
        <taxon>Lauraceae</taxon>
        <taxon>Persea</taxon>
    </lineage>
</organism>
<evidence type="ECO:0000313" key="2">
    <source>
        <dbReference type="Proteomes" id="UP001234297"/>
    </source>
</evidence>
<proteinExistence type="predicted"/>
<dbReference type="Proteomes" id="UP001234297">
    <property type="component" value="Chromosome 10"/>
</dbReference>
<evidence type="ECO:0000313" key="1">
    <source>
        <dbReference type="EMBL" id="KAJ8622355.1"/>
    </source>
</evidence>
<reference evidence="1 2" key="1">
    <citation type="journal article" date="2022" name="Hortic Res">
        <title>A haplotype resolved chromosomal level avocado genome allows analysis of novel avocado genes.</title>
        <authorList>
            <person name="Nath O."/>
            <person name="Fletcher S.J."/>
            <person name="Hayward A."/>
            <person name="Shaw L.M."/>
            <person name="Masouleh A.K."/>
            <person name="Furtado A."/>
            <person name="Henry R.J."/>
            <person name="Mitter N."/>
        </authorList>
    </citation>
    <scope>NUCLEOTIDE SEQUENCE [LARGE SCALE GENOMIC DNA]</scope>
    <source>
        <strain evidence="2">cv. Hass</strain>
    </source>
</reference>